<dbReference type="AlphaFoldDB" id="A0A2S3R1I6"/>
<gene>
    <name evidence="1" type="ORF">CRN52_12835</name>
</gene>
<protein>
    <submittedName>
        <fullName evidence="1">Uncharacterized protein</fullName>
    </submittedName>
</protein>
<sequence length="104" mass="11345">MIKLILERWGYISKADAEADKKKAVEQAQNVDLSNQAYAAVIAFSRACPGAGFKVVSANVDKTTQLERAKLLAKDVLEIHNVQDLEMFSHQFVSCVGSDSTTGN</sequence>
<organism evidence="1 2">
    <name type="scientific">Vibrio vulnificus</name>
    <dbReference type="NCBI Taxonomy" id="672"/>
    <lineage>
        <taxon>Bacteria</taxon>
        <taxon>Pseudomonadati</taxon>
        <taxon>Pseudomonadota</taxon>
        <taxon>Gammaproteobacteria</taxon>
        <taxon>Vibrionales</taxon>
        <taxon>Vibrionaceae</taxon>
        <taxon>Vibrio</taxon>
    </lineage>
</organism>
<dbReference type="RefSeq" id="WP_103200487.1">
    <property type="nucleotide sequence ID" value="NZ_PDGH01000101.1"/>
</dbReference>
<comment type="caution">
    <text evidence="1">The sequence shown here is derived from an EMBL/GenBank/DDBJ whole genome shotgun (WGS) entry which is preliminary data.</text>
</comment>
<name>A0A2S3R1I6_VIBVL</name>
<evidence type="ECO:0000313" key="1">
    <source>
        <dbReference type="EMBL" id="POB46957.1"/>
    </source>
</evidence>
<reference evidence="1 2" key="1">
    <citation type="journal article" date="2018" name="Front. Microbiol.">
        <title>Phylogeny of Vibrio vulnificus from the Analysis of the Core-Genome: Implications for Intra-Species Taxonomy.</title>
        <authorList>
            <person name="Roig F.J."/>
            <person name="Gonzalez-Candelas F."/>
            <person name="Sanjuan E."/>
            <person name="Fouz B."/>
            <person name="Feil E.J."/>
            <person name="Llorens C."/>
            <person name="Baker-Austin C."/>
            <person name="Oliver J.D."/>
            <person name="Danin-Poleg Y."/>
            <person name="Gibas C.J."/>
            <person name="Kashi Y."/>
            <person name="Gulig P.A."/>
            <person name="Morrison S.S."/>
            <person name="Amaro C."/>
        </authorList>
    </citation>
    <scope>NUCLEOTIDE SEQUENCE [LARGE SCALE GENOMIC DNA]</scope>
    <source>
        <strain evidence="1 2">CECT4608</strain>
    </source>
</reference>
<accession>A0A2S3R1I6</accession>
<dbReference type="EMBL" id="PDGH01000101">
    <property type="protein sequence ID" value="POB46957.1"/>
    <property type="molecule type" value="Genomic_DNA"/>
</dbReference>
<evidence type="ECO:0000313" key="2">
    <source>
        <dbReference type="Proteomes" id="UP000237466"/>
    </source>
</evidence>
<proteinExistence type="predicted"/>
<dbReference type="Proteomes" id="UP000237466">
    <property type="component" value="Unassembled WGS sequence"/>
</dbReference>